<dbReference type="InterPro" id="IPR002182">
    <property type="entry name" value="NB-ARC"/>
</dbReference>
<keyword evidence="7" id="KW-0472">Membrane</keyword>
<dbReference type="InterPro" id="IPR003591">
    <property type="entry name" value="Leu-rich_rpt_typical-subtyp"/>
</dbReference>
<keyword evidence="5" id="KW-0611">Plant defense</keyword>
<dbReference type="Gene3D" id="1.10.8.430">
    <property type="entry name" value="Helical domain of apoptotic protease-activating factors"/>
    <property type="match status" value="1"/>
</dbReference>
<name>A0A068VKB3_COFCA</name>
<dbReference type="InterPro" id="IPR056789">
    <property type="entry name" value="LRR_R13L1-DRL21"/>
</dbReference>
<dbReference type="InParanoid" id="A0A068VKB3"/>
<comment type="similarity">
    <text evidence="1">Belongs to the disease resistance NB-LRR family.</text>
</comment>
<dbReference type="GO" id="GO:0051607">
    <property type="term" value="P:defense response to virus"/>
    <property type="evidence" value="ECO:0007669"/>
    <property type="project" value="UniProtKB-ARBA"/>
</dbReference>
<dbReference type="EMBL" id="HG741683">
    <property type="protein sequence ID" value="CDP21141.1"/>
    <property type="molecule type" value="Genomic_DNA"/>
</dbReference>
<evidence type="ECO:0000259" key="8">
    <source>
        <dbReference type="Pfam" id="PF00931"/>
    </source>
</evidence>
<dbReference type="InterPro" id="IPR032675">
    <property type="entry name" value="LRR_dom_sf"/>
</dbReference>
<evidence type="ECO:0000313" key="12">
    <source>
        <dbReference type="EMBL" id="CDP21141.1"/>
    </source>
</evidence>
<dbReference type="InterPro" id="IPR041118">
    <property type="entry name" value="Rx_N"/>
</dbReference>
<dbReference type="Gene3D" id="3.40.50.300">
    <property type="entry name" value="P-loop containing nucleotide triphosphate hydrolases"/>
    <property type="match status" value="1"/>
</dbReference>
<evidence type="ECO:0000256" key="5">
    <source>
        <dbReference type="ARBA" id="ARBA00022821"/>
    </source>
</evidence>
<evidence type="ECO:0000259" key="10">
    <source>
        <dbReference type="Pfam" id="PF23559"/>
    </source>
</evidence>
<dbReference type="SUPFAM" id="SSF52540">
    <property type="entry name" value="P-loop containing nucleoside triphosphate hydrolases"/>
    <property type="match status" value="1"/>
</dbReference>
<gene>
    <name evidence="12" type="ORF">GSCOC_T00011617001</name>
</gene>
<dbReference type="OMA" id="HCINCES"/>
<keyword evidence="2" id="KW-0433">Leucine-rich repeat</keyword>
<dbReference type="PhylomeDB" id="A0A068VKB3"/>
<organism evidence="12 13">
    <name type="scientific">Coffea canephora</name>
    <name type="common">Robusta coffee</name>
    <dbReference type="NCBI Taxonomy" id="49390"/>
    <lineage>
        <taxon>Eukaryota</taxon>
        <taxon>Viridiplantae</taxon>
        <taxon>Streptophyta</taxon>
        <taxon>Embryophyta</taxon>
        <taxon>Tracheophyta</taxon>
        <taxon>Spermatophyta</taxon>
        <taxon>Magnoliopsida</taxon>
        <taxon>eudicotyledons</taxon>
        <taxon>Gunneridae</taxon>
        <taxon>Pentapetalae</taxon>
        <taxon>asterids</taxon>
        <taxon>lamiids</taxon>
        <taxon>Gentianales</taxon>
        <taxon>Rubiaceae</taxon>
        <taxon>Ixoroideae</taxon>
        <taxon>Gardenieae complex</taxon>
        <taxon>Bertiereae - Coffeeae clade</taxon>
        <taxon>Coffeeae</taxon>
        <taxon>Coffea</taxon>
    </lineage>
</organism>
<keyword evidence="7" id="KW-1133">Transmembrane helix</keyword>
<dbReference type="Pfam" id="PF18052">
    <property type="entry name" value="Rx_N"/>
    <property type="match status" value="1"/>
</dbReference>
<dbReference type="PANTHER" id="PTHR36766:SF70">
    <property type="entry name" value="DISEASE RESISTANCE PROTEIN RGA4"/>
    <property type="match status" value="1"/>
</dbReference>
<dbReference type="FunFam" id="3.40.50.300:FF:001091">
    <property type="entry name" value="Probable disease resistance protein At1g61300"/>
    <property type="match status" value="1"/>
</dbReference>
<dbReference type="InterPro" id="IPR027417">
    <property type="entry name" value="P-loop_NTPase"/>
</dbReference>
<feature type="domain" description="Disease resistance protein winged helix" evidence="10">
    <location>
        <begin position="438"/>
        <end position="508"/>
    </location>
</feature>
<dbReference type="InterPro" id="IPR036388">
    <property type="entry name" value="WH-like_DNA-bd_sf"/>
</dbReference>
<dbReference type="GO" id="GO:0005524">
    <property type="term" value="F:ATP binding"/>
    <property type="evidence" value="ECO:0007669"/>
    <property type="project" value="UniProtKB-KW"/>
</dbReference>
<dbReference type="Pfam" id="PF00931">
    <property type="entry name" value="NB-ARC"/>
    <property type="match status" value="1"/>
</dbReference>
<keyword evidence="7" id="KW-0812">Transmembrane</keyword>
<feature type="transmembrane region" description="Helical" evidence="7">
    <location>
        <begin position="1231"/>
        <end position="1249"/>
    </location>
</feature>
<dbReference type="SUPFAM" id="SSF52058">
    <property type="entry name" value="L domain-like"/>
    <property type="match status" value="2"/>
</dbReference>
<dbReference type="GO" id="GO:0043531">
    <property type="term" value="F:ADP binding"/>
    <property type="evidence" value="ECO:0007669"/>
    <property type="project" value="InterPro"/>
</dbReference>
<evidence type="ECO:0000256" key="2">
    <source>
        <dbReference type="ARBA" id="ARBA00022614"/>
    </source>
</evidence>
<dbReference type="SMART" id="SM00369">
    <property type="entry name" value="LRR_TYP"/>
    <property type="match status" value="4"/>
</dbReference>
<dbReference type="AlphaFoldDB" id="A0A068VKB3"/>
<dbReference type="Pfam" id="PF23559">
    <property type="entry name" value="WHD_DRP"/>
    <property type="match status" value="1"/>
</dbReference>
<feature type="domain" description="Disease resistance N-terminal" evidence="9">
    <location>
        <begin position="11"/>
        <end position="97"/>
    </location>
</feature>
<keyword evidence="13" id="KW-1185">Reference proteome</keyword>
<dbReference type="Gramene" id="CDP21141">
    <property type="protein sequence ID" value="CDP21141"/>
    <property type="gene ID" value="GSCOC_T00011617001"/>
</dbReference>
<dbReference type="Proteomes" id="UP000295252">
    <property type="component" value="Unassembled WGS sequence"/>
</dbReference>
<evidence type="ECO:0000259" key="9">
    <source>
        <dbReference type="Pfam" id="PF18052"/>
    </source>
</evidence>
<dbReference type="FunFam" id="1.10.10.10:FF:000322">
    <property type="entry name" value="Probable disease resistance protein At1g63360"/>
    <property type="match status" value="1"/>
</dbReference>
<sequence length="1269" mass="144120">MADALVGATIRITLEKAVGIASDQIGMVYGFKKDLVKFKASVEMILAVLADAEEEQPKQQAVQLWLKRLEGLAYEADNALDELNYDVLRQQVETGKRNGNQLKGKVRSLFHSNSIGFRWKMGQKIRDLNKKLNIINEEANSFGLKSQLGGSGTKATLLPDIGRTVMVNRETDSVVFPNIVGREHDKFKIVQKISSETSNVIYVLPITGMGGLGKTTLAQSIFNDQQIERHFDLKIWVCVSEDFEVTRIFRLILESLTRRKVDVASRDVIVQEIRKEIEGKRYLLVLDDLWNEIPLLWTDFYRSLTGISTTRGNWCLVTTRQLQVATVVATYPPYSLGKLSDDDCWTIIKDKMIGSGEVTEELQAQEKEITKWCQGLPLAAIVIGGLLRMRRKEERLSIVNNGLLKFTGDDSSVMQILKLSFDHLPSPSIKKCFAYCSMFCKDFKVERRKLIQLWMAEGFLQSNLENEVMEEIGDKYFRVLVESSLLQEEISSDKRTFGTMHDLVHDLAQSISRCESIVLNSSGEITPRNFDVISSSLRSLFPRSSIPEDLVPKLKNLRVLDLSSANIVELPTSIGKLIHLRYLEFPYTLTKTLPESLCKLYNLQTLKFNCISPMDLPEQMSKLISLRHLCYYNNDRKVQMPLGMGRLTCLQTLDFFNVGEEKGRQIEELGCLRHLKGFLRIRNLELVKGKEAAERAKLFEKQNLSSLSLEWGGRWEDDGADINVLEGLQPHPHLQVLEVENFMSGQFPLWLMNPATSLEKLVWLRLVNCRRCTELPALGQLPFLQSLAMIGLEKVTVIGHSFYGLCNPSGSRSSRSSSQLSRKVFPHLKSLYLNNMNNLVVWMEAEAREGEVLDVFPMLETLKIQNCYKLNRAPNYFPCLRQLLKTPNKSHALVLKDILSKATTLSTLRIGGQAGLTCVSDVLAVHNSQNLKYLSLESCPHLLHLGDLHKLLSLEHLSVVRCPNLKTIDLIVPNDQQHLTSLRSLTIGQCNGLRSLPSEILELNTSLRELRLYECHNLVWFPVDLQQMPSLSVLWLSNCPKLTTMPQGFGGLTSLRELCIGPFSDTSMENYGYDWLALCSFFPVRKLTLQGWPRSESLPNQLQNLTALIELHLFGFGIEALPEWLGNLVNLEELEVVNCAKLRTLPSMAAMRRLTKLSDLLIKLCPLLEEICTPQSGPDSEWSKINHIPHIFVGQMTVQYLPCKILNLQITCNSFVGFPQKKSLLFAVSNLFPYFLLFYFFNFWIFFLLDMNISNFGLLVSELLHQFSM</sequence>
<evidence type="ECO:0000256" key="7">
    <source>
        <dbReference type="SAM" id="Phobius"/>
    </source>
</evidence>
<dbReference type="InterPro" id="IPR042197">
    <property type="entry name" value="Apaf_helical"/>
</dbReference>
<dbReference type="Gene3D" id="1.20.5.4130">
    <property type="match status" value="1"/>
</dbReference>
<feature type="domain" description="NB-ARC" evidence="8">
    <location>
        <begin position="184"/>
        <end position="352"/>
    </location>
</feature>
<evidence type="ECO:0000256" key="3">
    <source>
        <dbReference type="ARBA" id="ARBA00022737"/>
    </source>
</evidence>
<keyword evidence="4" id="KW-0547">Nucleotide-binding</keyword>
<keyword evidence="3" id="KW-0677">Repeat</keyword>
<protein>
    <submittedName>
        <fullName evidence="12">DH200=94 genomic scaffold, scaffold_2599</fullName>
    </submittedName>
</protein>
<keyword evidence="6" id="KW-0067">ATP-binding</keyword>
<accession>A0A068VKB3</accession>
<evidence type="ECO:0000256" key="6">
    <source>
        <dbReference type="ARBA" id="ARBA00022840"/>
    </source>
</evidence>
<feature type="domain" description="R13L1/DRL21-like LRR repeat region" evidence="11">
    <location>
        <begin position="666"/>
        <end position="789"/>
    </location>
</feature>
<dbReference type="Gene3D" id="1.10.10.10">
    <property type="entry name" value="Winged helix-like DNA-binding domain superfamily/Winged helix DNA-binding domain"/>
    <property type="match status" value="1"/>
</dbReference>
<dbReference type="Gene3D" id="3.80.10.10">
    <property type="entry name" value="Ribonuclease Inhibitor"/>
    <property type="match status" value="3"/>
</dbReference>
<dbReference type="InterPro" id="IPR058922">
    <property type="entry name" value="WHD_DRP"/>
</dbReference>
<proteinExistence type="inferred from homology"/>
<evidence type="ECO:0000256" key="1">
    <source>
        <dbReference type="ARBA" id="ARBA00008894"/>
    </source>
</evidence>
<evidence type="ECO:0000259" key="11">
    <source>
        <dbReference type="Pfam" id="PF25019"/>
    </source>
</evidence>
<dbReference type="Pfam" id="PF25019">
    <property type="entry name" value="LRR_R13L1-DRL21"/>
    <property type="match status" value="1"/>
</dbReference>
<evidence type="ECO:0000256" key="4">
    <source>
        <dbReference type="ARBA" id="ARBA00022741"/>
    </source>
</evidence>
<reference evidence="13" key="1">
    <citation type="journal article" date="2014" name="Science">
        <title>The coffee genome provides insight into the convergent evolution of caffeine biosynthesis.</title>
        <authorList>
            <person name="Denoeud F."/>
            <person name="Carretero-Paulet L."/>
            <person name="Dereeper A."/>
            <person name="Droc G."/>
            <person name="Guyot R."/>
            <person name="Pietrella M."/>
            <person name="Zheng C."/>
            <person name="Alberti A."/>
            <person name="Anthony F."/>
            <person name="Aprea G."/>
            <person name="Aury J.M."/>
            <person name="Bento P."/>
            <person name="Bernard M."/>
            <person name="Bocs S."/>
            <person name="Campa C."/>
            <person name="Cenci A."/>
            <person name="Combes M.C."/>
            <person name="Crouzillat D."/>
            <person name="Da Silva C."/>
            <person name="Daddiego L."/>
            <person name="De Bellis F."/>
            <person name="Dussert S."/>
            <person name="Garsmeur O."/>
            <person name="Gayraud T."/>
            <person name="Guignon V."/>
            <person name="Jahn K."/>
            <person name="Jamilloux V."/>
            <person name="Joet T."/>
            <person name="Labadie K."/>
            <person name="Lan T."/>
            <person name="Leclercq J."/>
            <person name="Lepelley M."/>
            <person name="Leroy T."/>
            <person name="Li L.T."/>
            <person name="Librado P."/>
            <person name="Lopez L."/>
            <person name="Munoz A."/>
            <person name="Noel B."/>
            <person name="Pallavicini A."/>
            <person name="Perrotta G."/>
            <person name="Poncet V."/>
            <person name="Pot D."/>
            <person name="Priyono X."/>
            <person name="Rigoreau M."/>
            <person name="Rouard M."/>
            <person name="Rozas J."/>
            <person name="Tranchant-Dubreuil C."/>
            <person name="VanBuren R."/>
            <person name="Zhang Q."/>
            <person name="Andrade A.C."/>
            <person name="Argout X."/>
            <person name="Bertrand B."/>
            <person name="de Kochko A."/>
            <person name="Graziosi G."/>
            <person name="Henry R.J."/>
            <person name="Jayarama X."/>
            <person name="Ming R."/>
            <person name="Nagai C."/>
            <person name="Rounsley S."/>
            <person name="Sankoff D."/>
            <person name="Giuliano G."/>
            <person name="Albert V.A."/>
            <person name="Wincker P."/>
            <person name="Lashermes P."/>
        </authorList>
    </citation>
    <scope>NUCLEOTIDE SEQUENCE [LARGE SCALE GENOMIC DNA]</scope>
    <source>
        <strain evidence="13">cv. DH200-94</strain>
    </source>
</reference>
<dbReference type="PRINTS" id="PR00364">
    <property type="entry name" value="DISEASERSIST"/>
</dbReference>
<evidence type="ECO:0000313" key="13">
    <source>
        <dbReference type="Proteomes" id="UP000295252"/>
    </source>
</evidence>
<dbReference type="PANTHER" id="PTHR36766">
    <property type="entry name" value="PLANT BROAD-SPECTRUM MILDEW RESISTANCE PROTEIN RPW8"/>
    <property type="match status" value="1"/>
</dbReference>